<dbReference type="AlphaFoldDB" id="A0A179GY22"/>
<reference evidence="2 3" key="1">
    <citation type="submission" date="2016-01" db="EMBL/GenBank/DDBJ databases">
        <title>Biosynthesis of antibiotic leucinostatins and their inhibition on Phytophthora in bio-control Purpureocillium lilacinum.</title>
        <authorList>
            <person name="Wang G."/>
            <person name="Liu Z."/>
            <person name="Lin R."/>
            <person name="Li E."/>
            <person name="Mao Z."/>
            <person name="Ling J."/>
            <person name="Yin W."/>
            <person name="Xie B."/>
        </authorList>
    </citation>
    <scope>NUCLEOTIDE SEQUENCE [LARGE SCALE GENOMIC DNA]</scope>
    <source>
        <strain evidence="2">PLBJ-1</strain>
    </source>
</reference>
<evidence type="ECO:0000256" key="1">
    <source>
        <dbReference type="SAM" id="MobiDB-lite"/>
    </source>
</evidence>
<organism evidence="2 3">
    <name type="scientific">Purpureocillium lilacinum</name>
    <name type="common">Paecilomyces lilacinus</name>
    <dbReference type="NCBI Taxonomy" id="33203"/>
    <lineage>
        <taxon>Eukaryota</taxon>
        <taxon>Fungi</taxon>
        <taxon>Dikarya</taxon>
        <taxon>Ascomycota</taxon>
        <taxon>Pezizomycotina</taxon>
        <taxon>Sordariomycetes</taxon>
        <taxon>Hypocreomycetidae</taxon>
        <taxon>Hypocreales</taxon>
        <taxon>Ophiocordycipitaceae</taxon>
        <taxon>Purpureocillium</taxon>
    </lineage>
</organism>
<gene>
    <name evidence="2" type="ORF">VFPBJ_04613</name>
</gene>
<accession>A0A179GY22</accession>
<sequence>MPYKSTTNIATATGPQAAGKGGEGSRPRPQLRRCESRCFSAVEQADSDEMVFTLRLPDLTMPGKPLSPLLKSIHSPRSYKTTSTHVHKGSSANAHAALAATDRISEHERTRLAQDRTREWLRGVGARLAGEPLGPEFGVAAAAVMEWEAGRRGEEARDDGGRKGEEEWWEGVGAVLRECSEFVPDPGAAW</sequence>
<name>A0A179GY22_PURLI</name>
<dbReference type="EMBL" id="LSBH01000003">
    <property type="protein sequence ID" value="OAQ82029.1"/>
    <property type="molecule type" value="Genomic_DNA"/>
</dbReference>
<evidence type="ECO:0000313" key="3">
    <source>
        <dbReference type="Proteomes" id="UP000078240"/>
    </source>
</evidence>
<comment type="caution">
    <text evidence="2">The sequence shown here is derived from an EMBL/GenBank/DDBJ whole genome shotgun (WGS) entry which is preliminary data.</text>
</comment>
<protein>
    <submittedName>
        <fullName evidence="2">Uncharacterized protein</fullName>
    </submittedName>
</protein>
<dbReference type="Proteomes" id="UP000078240">
    <property type="component" value="Unassembled WGS sequence"/>
</dbReference>
<feature type="compositionally biased region" description="Polar residues" evidence="1">
    <location>
        <begin position="1"/>
        <end position="14"/>
    </location>
</feature>
<proteinExistence type="predicted"/>
<evidence type="ECO:0000313" key="2">
    <source>
        <dbReference type="EMBL" id="OAQ82029.1"/>
    </source>
</evidence>
<feature type="region of interest" description="Disordered" evidence="1">
    <location>
        <begin position="1"/>
        <end position="32"/>
    </location>
</feature>